<dbReference type="AlphaFoldDB" id="A0AA45L375"/>
<sequence>MFGVQPESLRSASKQFQVGADAAGDGAEMVSMLTLDAGALGEVPAAGEFAAAVAEFASEQGEDLRRGSAWYRDAGEGLVENAETYERVDDQWTASFRNIGGGLS</sequence>
<protein>
    <submittedName>
        <fullName evidence="1">Uncharacterized protein</fullName>
    </submittedName>
</protein>
<dbReference type="GO" id="GO:0009306">
    <property type="term" value="P:protein secretion"/>
    <property type="evidence" value="ECO:0007669"/>
    <property type="project" value="InterPro"/>
</dbReference>
<dbReference type="Pfam" id="PF10824">
    <property type="entry name" value="T7SS_ESX_EspC"/>
    <property type="match status" value="1"/>
</dbReference>
<dbReference type="EMBL" id="CP073249">
    <property type="protein sequence ID" value="QUF02113.1"/>
    <property type="molecule type" value="Genomic_DNA"/>
</dbReference>
<proteinExistence type="predicted"/>
<accession>A0AA45L375</accession>
<reference evidence="1" key="1">
    <citation type="submission" date="2021-04" db="EMBL/GenBank/DDBJ databases">
        <title>Genomic sequence of Actinosynnema pretiosum subsp. pretiosum ATCC 31280 (C-14919).</title>
        <authorList>
            <person name="Bai L."/>
            <person name="Wang X."/>
            <person name="Xiao Y."/>
        </authorList>
    </citation>
    <scope>NUCLEOTIDE SEQUENCE</scope>
    <source>
        <strain evidence="1">ATCC 31280</strain>
    </source>
</reference>
<dbReference type="InterPro" id="IPR022536">
    <property type="entry name" value="EspC"/>
</dbReference>
<evidence type="ECO:0000313" key="1">
    <source>
        <dbReference type="EMBL" id="QUF02113.1"/>
    </source>
</evidence>
<evidence type="ECO:0000313" key="2">
    <source>
        <dbReference type="Proteomes" id="UP000677152"/>
    </source>
</evidence>
<organism evidence="1 2">
    <name type="scientific">Actinosynnema pretiosum subsp. pretiosum</name>
    <dbReference type="NCBI Taxonomy" id="103721"/>
    <lineage>
        <taxon>Bacteria</taxon>
        <taxon>Bacillati</taxon>
        <taxon>Actinomycetota</taxon>
        <taxon>Actinomycetes</taxon>
        <taxon>Pseudonocardiales</taxon>
        <taxon>Pseudonocardiaceae</taxon>
        <taxon>Actinosynnema</taxon>
    </lineage>
</organism>
<name>A0AA45L375_9PSEU</name>
<dbReference type="Proteomes" id="UP000677152">
    <property type="component" value="Chromosome"/>
</dbReference>
<gene>
    <name evidence="1" type="ORF">KCV87_21670</name>
</gene>